<evidence type="ECO:0000256" key="1">
    <source>
        <dbReference type="SAM" id="MobiDB-lite"/>
    </source>
</evidence>
<dbReference type="SUPFAM" id="SSF57667">
    <property type="entry name" value="beta-beta-alpha zinc fingers"/>
    <property type="match status" value="1"/>
</dbReference>
<accession>K0I6Z9</accession>
<dbReference type="STRING" id="1237085.Ngar_c00910"/>
<dbReference type="HOGENOM" id="CLU_184933_0_0_2"/>
<dbReference type="InterPro" id="IPR013087">
    <property type="entry name" value="Znf_C2H2_type"/>
</dbReference>
<dbReference type="AlphaFoldDB" id="K0I6Z9"/>
<keyword evidence="4" id="KW-1185">Reference proteome</keyword>
<dbReference type="InterPro" id="IPR036236">
    <property type="entry name" value="Znf_C2H2_sf"/>
</dbReference>
<feature type="region of interest" description="Disordered" evidence="1">
    <location>
        <begin position="54"/>
        <end position="73"/>
    </location>
</feature>
<sequence length="73" mass="9054">MGIGLLRREKNECEDCHERFSSYDELIGHTRDVHKRHIIKCRFCGKQFIHEKDRLHHEREEREKKVDARRHKF</sequence>
<evidence type="ECO:0000313" key="3">
    <source>
        <dbReference type="EMBL" id="AFU57041.1"/>
    </source>
</evidence>
<evidence type="ECO:0000259" key="2">
    <source>
        <dbReference type="PROSITE" id="PS50157"/>
    </source>
</evidence>
<dbReference type="PROSITE" id="PS00028">
    <property type="entry name" value="ZINC_FINGER_C2H2_1"/>
    <property type="match status" value="1"/>
</dbReference>
<dbReference type="OrthoDB" id="9472at2157"/>
<organism evidence="3 4">
    <name type="scientific">Nitrososphaera gargensis (strain Ga9.2)</name>
    <dbReference type="NCBI Taxonomy" id="1237085"/>
    <lineage>
        <taxon>Archaea</taxon>
        <taxon>Nitrososphaerota</taxon>
        <taxon>Nitrososphaeria</taxon>
        <taxon>Nitrososphaerales</taxon>
        <taxon>Nitrososphaeraceae</taxon>
        <taxon>Nitrososphaera</taxon>
    </lineage>
</organism>
<dbReference type="KEGG" id="nga:Ngar_c00910"/>
<proteinExistence type="predicted"/>
<dbReference type="EMBL" id="CP002408">
    <property type="protein sequence ID" value="AFU57041.1"/>
    <property type="molecule type" value="Genomic_DNA"/>
</dbReference>
<gene>
    <name evidence="3" type="ordered locus">Ngar_c00910</name>
</gene>
<dbReference type="BioCyc" id="CNIT1237085:G1324-91-MONOMER"/>
<dbReference type="RefSeq" id="WP_015017614.1">
    <property type="nucleotide sequence ID" value="NC_018719.1"/>
</dbReference>
<evidence type="ECO:0000313" key="4">
    <source>
        <dbReference type="Proteomes" id="UP000008037"/>
    </source>
</evidence>
<dbReference type="Proteomes" id="UP000008037">
    <property type="component" value="Chromosome"/>
</dbReference>
<feature type="compositionally biased region" description="Basic and acidic residues" evidence="1">
    <location>
        <begin position="54"/>
        <end position="66"/>
    </location>
</feature>
<dbReference type="SMART" id="SM00355">
    <property type="entry name" value="ZnF_C2H2"/>
    <property type="match status" value="2"/>
</dbReference>
<dbReference type="Pfam" id="PF13912">
    <property type="entry name" value="zf-C2H2_6"/>
    <property type="match status" value="1"/>
</dbReference>
<dbReference type="GeneID" id="58787606"/>
<reference evidence="3 4" key="1">
    <citation type="journal article" date="2012" name="Environ. Microbiol.">
        <title>The genome of the ammonia-oxidizing Candidatus Nitrososphaera gargensis: insights into metabolic versatility and environmental adaptations.</title>
        <authorList>
            <person name="Spang A."/>
            <person name="Poehlein A."/>
            <person name="Offre P."/>
            <person name="Zumbragel S."/>
            <person name="Haider S."/>
            <person name="Rychlik N."/>
            <person name="Nowka B."/>
            <person name="Schmeisser C."/>
            <person name="Lebedeva E.V."/>
            <person name="Rattei T."/>
            <person name="Bohm C."/>
            <person name="Schmid M."/>
            <person name="Galushko A."/>
            <person name="Hatzenpichler R."/>
            <person name="Weinmaier T."/>
            <person name="Daniel R."/>
            <person name="Schleper C."/>
            <person name="Spieck E."/>
            <person name="Streit W."/>
            <person name="Wagner M."/>
        </authorList>
    </citation>
    <scope>NUCLEOTIDE SEQUENCE [LARGE SCALE GENOMIC DNA]</scope>
    <source>
        <strain evidence="4">Ga9.2</strain>
    </source>
</reference>
<name>K0I6Z9_NITGG</name>
<dbReference type="PROSITE" id="PS50157">
    <property type="entry name" value="ZINC_FINGER_C2H2_2"/>
    <property type="match status" value="1"/>
</dbReference>
<dbReference type="InParanoid" id="K0I6Z9"/>
<feature type="domain" description="C2H2-type" evidence="2">
    <location>
        <begin position="11"/>
        <end position="34"/>
    </location>
</feature>
<dbReference type="Gene3D" id="3.30.160.60">
    <property type="entry name" value="Classic Zinc Finger"/>
    <property type="match status" value="1"/>
</dbReference>
<protein>
    <submittedName>
        <fullName evidence="3">Zinc finger C2H2 domain-containing protein</fullName>
    </submittedName>
</protein>